<dbReference type="EMBL" id="PVBU01000004">
    <property type="protein sequence ID" value="PQV42748.1"/>
    <property type="molecule type" value="Genomic_DNA"/>
</dbReference>
<dbReference type="EMBL" id="OBDR01000017">
    <property type="protein sequence ID" value="SNY22731.1"/>
    <property type="molecule type" value="Genomic_DNA"/>
</dbReference>
<evidence type="ECO:0000313" key="1">
    <source>
        <dbReference type="EMBL" id="PQV42748.1"/>
    </source>
</evidence>
<reference evidence="3" key="2">
    <citation type="submission" date="2017-09" db="EMBL/GenBank/DDBJ databases">
        <authorList>
            <person name="Ehlers B."/>
            <person name="Leendertz F.H."/>
        </authorList>
    </citation>
    <scope>NUCLEOTIDE SEQUENCE [LARGE SCALE GENOMIC DNA]</scope>
    <source>
        <strain evidence="3">WG-1MB</strain>
    </source>
</reference>
<evidence type="ECO:0000313" key="7">
    <source>
        <dbReference type="Proteomes" id="UP000273978"/>
    </source>
</evidence>
<organism evidence="3 5">
    <name type="scientific">Methanohalophilus euhalobius</name>
    <dbReference type="NCBI Taxonomy" id="51203"/>
    <lineage>
        <taxon>Archaea</taxon>
        <taxon>Methanobacteriati</taxon>
        <taxon>Methanobacteriota</taxon>
        <taxon>Stenosarchaea group</taxon>
        <taxon>Methanomicrobia</taxon>
        <taxon>Methanosarcinales</taxon>
        <taxon>Methanosarcinaceae</taxon>
        <taxon>Methanohalophilus</taxon>
    </lineage>
</organism>
<dbReference type="AlphaFoldDB" id="A0A285GK64"/>
<dbReference type="EMBL" id="SMMS01000001">
    <property type="protein sequence ID" value="TCL11628.1"/>
    <property type="molecule type" value="Genomic_DNA"/>
</dbReference>
<dbReference type="Proteomes" id="UP000251060">
    <property type="component" value="Unassembled WGS sequence"/>
</dbReference>
<reference evidence="4 8" key="4">
    <citation type="submission" date="2019-03" db="EMBL/GenBank/DDBJ databases">
        <title>Subsurface microbial communities from deep shales in Ohio and West Virginia, USA.</title>
        <authorList>
            <person name="Wrighton K."/>
        </authorList>
    </citation>
    <scope>NUCLEOTIDE SEQUENCE [LARGE SCALE GENOMIC DNA]</scope>
    <source>
        <strain evidence="1 6">DSM 10369</strain>
        <strain evidence="4 8">WG1_MB</strain>
    </source>
</reference>
<evidence type="ECO:0000313" key="5">
    <source>
        <dbReference type="Proteomes" id="UP000217726"/>
    </source>
</evidence>
<evidence type="ECO:0000313" key="6">
    <source>
        <dbReference type="Proteomes" id="UP000251060"/>
    </source>
</evidence>
<proteinExistence type="predicted"/>
<dbReference type="Proteomes" id="UP000273978">
    <property type="component" value="Unassembled WGS sequence"/>
</dbReference>
<dbReference type="OrthoDB" id="386286at2157"/>
<reference evidence="2 7" key="3">
    <citation type="submission" date="2018-10" db="EMBL/GenBank/DDBJ databases">
        <title>Cultivation of a novel Methanohalophilus strain from Kebrit Deep of the Red Sea and a genomic comparison of members of the genus Methanohalophilus.</title>
        <authorList>
            <person name="Guan Y."/>
            <person name="Ngugi D.K."/>
            <person name="Stingl U."/>
        </authorList>
    </citation>
    <scope>NUCLEOTIDE SEQUENCE [LARGE SCALE GENOMIC DNA]</scope>
    <source>
        <strain evidence="2 7">DSM 10369</strain>
    </source>
</reference>
<protein>
    <submittedName>
        <fullName evidence="3">Uncharacterized protein</fullName>
    </submittedName>
</protein>
<dbReference type="Proteomes" id="UP000295404">
    <property type="component" value="Unassembled WGS sequence"/>
</dbReference>
<reference evidence="5" key="1">
    <citation type="submission" date="2017-09" db="EMBL/GenBank/DDBJ databases">
        <authorList>
            <person name="Varghese N."/>
            <person name="Submissions S."/>
        </authorList>
    </citation>
    <scope>NUCLEOTIDE SEQUENCE [LARGE SCALE GENOMIC DNA]</scope>
    <source>
        <strain evidence="5">WG-1MB</strain>
    </source>
</reference>
<evidence type="ECO:0000313" key="4">
    <source>
        <dbReference type="EMBL" id="TCL11628.1"/>
    </source>
</evidence>
<gene>
    <name evidence="1" type="ORF">B0H22_1041</name>
    <name evidence="4" type="ORF">C7960_0803</name>
    <name evidence="2" type="ORF">EDD83_04205</name>
    <name evidence="3" type="ORF">SAMN06295989_1171</name>
</gene>
<dbReference type="EMBL" id="RJJF01000012">
    <property type="protein sequence ID" value="RNI10566.1"/>
    <property type="molecule type" value="Genomic_DNA"/>
</dbReference>
<evidence type="ECO:0000313" key="8">
    <source>
        <dbReference type="Proteomes" id="UP000295404"/>
    </source>
</evidence>
<evidence type="ECO:0000313" key="2">
    <source>
        <dbReference type="EMBL" id="RNI10566.1"/>
    </source>
</evidence>
<keyword evidence="5" id="KW-1185">Reference proteome</keyword>
<dbReference type="Proteomes" id="UP000217726">
    <property type="component" value="Unassembled WGS sequence"/>
</dbReference>
<name>A0A285GK64_9EURY</name>
<sequence length="156" mass="18002">MVNCKSILKNHIENEEMMEALHVLESNFKRDNDFFLLRAILREYVFDLNSAYEDLKNYNGTNTCLKEITQARILAKLGYVDIAKSCLKNYPLINTPSCQIDSEGVPYTQGIVYTSFDMERMGFDQFIEVVDVSQDFPLFDSLLYSLLVLGAHYTLE</sequence>
<dbReference type="RefSeq" id="WP_096713035.1">
    <property type="nucleotide sequence ID" value="NZ_OBDR01000017.1"/>
</dbReference>
<accession>A0A285GK64</accession>
<evidence type="ECO:0000313" key="3">
    <source>
        <dbReference type="EMBL" id="SNY22731.1"/>
    </source>
</evidence>